<dbReference type="Proteomes" id="UP001396898">
    <property type="component" value="Unassembled WGS sequence"/>
</dbReference>
<dbReference type="EMBL" id="JAQQWI010000016">
    <property type="protein sequence ID" value="KAK8007964.1"/>
    <property type="molecule type" value="Genomic_DNA"/>
</dbReference>
<keyword evidence="2" id="KW-1185">Reference proteome</keyword>
<sequence length="161" mass="17089">MKSGAILNVPTLFAGLAMGSLMKHQNHLPSLVASGHAPLTTSTGSKCGKGYTYCGYMLQNDGHSEFLFSSLLFCRPGLISYCPDFSPDTINKTYCDGLKDYCPNNTPKTSPNQAVYVCMNDAPAASIQLLCACSGKCLDEPSSNNIAHCDSACATPQKCSD</sequence>
<name>A0ABR1RBL4_9PEZI</name>
<accession>A0ABR1RBL4</accession>
<gene>
    <name evidence="1" type="ORF">PG991_010515</name>
</gene>
<comment type="caution">
    <text evidence="1">The sequence shown here is derived from an EMBL/GenBank/DDBJ whole genome shotgun (WGS) entry which is preliminary data.</text>
</comment>
<organism evidence="1 2">
    <name type="scientific">Apiospora marii</name>
    <dbReference type="NCBI Taxonomy" id="335849"/>
    <lineage>
        <taxon>Eukaryota</taxon>
        <taxon>Fungi</taxon>
        <taxon>Dikarya</taxon>
        <taxon>Ascomycota</taxon>
        <taxon>Pezizomycotina</taxon>
        <taxon>Sordariomycetes</taxon>
        <taxon>Xylariomycetidae</taxon>
        <taxon>Amphisphaeriales</taxon>
        <taxon>Apiosporaceae</taxon>
        <taxon>Apiospora</taxon>
    </lineage>
</organism>
<evidence type="ECO:0000313" key="2">
    <source>
        <dbReference type="Proteomes" id="UP001396898"/>
    </source>
</evidence>
<evidence type="ECO:0000313" key="1">
    <source>
        <dbReference type="EMBL" id="KAK8007964.1"/>
    </source>
</evidence>
<proteinExistence type="predicted"/>
<reference evidence="1 2" key="1">
    <citation type="submission" date="2023-01" db="EMBL/GenBank/DDBJ databases">
        <title>Analysis of 21 Apiospora genomes using comparative genomics revels a genus with tremendous synthesis potential of carbohydrate active enzymes and secondary metabolites.</title>
        <authorList>
            <person name="Sorensen T."/>
        </authorList>
    </citation>
    <scope>NUCLEOTIDE SEQUENCE [LARGE SCALE GENOMIC DNA]</scope>
    <source>
        <strain evidence="1 2">CBS 20057</strain>
    </source>
</reference>
<protein>
    <submittedName>
        <fullName evidence="1">Uncharacterized protein</fullName>
    </submittedName>
</protein>